<dbReference type="SUPFAM" id="SSF54637">
    <property type="entry name" value="Thioesterase/thiol ester dehydrase-isomerase"/>
    <property type="match status" value="2"/>
</dbReference>
<name>A0ABR1YEQ9_9PEZI</name>
<dbReference type="InterPro" id="IPR003703">
    <property type="entry name" value="Acyl_CoA_thio"/>
</dbReference>
<feature type="domain" description="Acyl-CoA thioesterase-like N-terminal HotDog" evidence="4">
    <location>
        <begin position="78"/>
        <end position="158"/>
    </location>
</feature>
<dbReference type="InterPro" id="IPR049449">
    <property type="entry name" value="TesB_ACOT8-like_N"/>
</dbReference>
<dbReference type="Proteomes" id="UP001492380">
    <property type="component" value="Unassembled WGS sequence"/>
</dbReference>
<evidence type="ECO:0000313" key="5">
    <source>
        <dbReference type="EMBL" id="KAK8226237.1"/>
    </source>
</evidence>
<dbReference type="Gene3D" id="2.40.160.210">
    <property type="entry name" value="Acyl-CoA thioesterase, double hotdog domain"/>
    <property type="match status" value="1"/>
</dbReference>
<feature type="compositionally biased region" description="Basic and acidic residues" evidence="3">
    <location>
        <begin position="1"/>
        <end position="14"/>
    </location>
</feature>
<dbReference type="EMBL" id="JBBWRZ010000011">
    <property type="protein sequence ID" value="KAK8226237.1"/>
    <property type="molecule type" value="Genomic_DNA"/>
</dbReference>
<evidence type="ECO:0000259" key="4">
    <source>
        <dbReference type="Pfam" id="PF13622"/>
    </source>
</evidence>
<evidence type="ECO:0000256" key="1">
    <source>
        <dbReference type="ARBA" id="ARBA00006538"/>
    </source>
</evidence>
<organism evidence="5 6">
    <name type="scientific">Phyllosticta capitalensis</name>
    <dbReference type="NCBI Taxonomy" id="121624"/>
    <lineage>
        <taxon>Eukaryota</taxon>
        <taxon>Fungi</taxon>
        <taxon>Dikarya</taxon>
        <taxon>Ascomycota</taxon>
        <taxon>Pezizomycotina</taxon>
        <taxon>Dothideomycetes</taxon>
        <taxon>Dothideomycetes incertae sedis</taxon>
        <taxon>Botryosphaeriales</taxon>
        <taxon>Phyllostictaceae</taxon>
        <taxon>Phyllosticta</taxon>
    </lineage>
</organism>
<comment type="similarity">
    <text evidence="1">Belongs to the C/M/P thioester hydrolase family.</text>
</comment>
<feature type="region of interest" description="Disordered" evidence="3">
    <location>
        <begin position="1"/>
        <end position="36"/>
    </location>
</feature>
<sequence>MSSTMHEQEQEQEHAQVLSATPLDTKPPKPTYPSIPLTNPTSFAAMIALSKLSATKFVNASPVIAGGARLLGGQARFQMVAYGGQVVAQAAWAAAQMVGSEWVMHSMTTNFTAPGVVGLPFTYHVRTATDGSSYSLRIVEATQPQTMADLGVTAATVTCRASVSFKRRRNNNTSPFDCQAPPSPAVQQTLARLHAGASPHPAALVPVSFDSLQALLATRYAADEPLYTPSIAGVEAVLLPLRGHGERGELPSPLCAHFPFAQRSPRRVTATVYTAAGDASEIVGANLGVCAHLNAVDGITLWDAAALLGVPLSRVRAMCTLGMSVVVHNAWGLRIADGESKRWFVQEGWVERYADERVVFCTRVWNDKGVCVLSSWQEGVLKVAEGVLKVAKGARL</sequence>
<keyword evidence="2" id="KW-0378">Hydrolase</keyword>
<gene>
    <name evidence="5" type="ORF">HDK90DRAFT_469900</name>
</gene>
<evidence type="ECO:0000313" key="6">
    <source>
        <dbReference type="Proteomes" id="UP001492380"/>
    </source>
</evidence>
<dbReference type="PANTHER" id="PTHR11066:SF64">
    <property type="entry name" value="ACYL-COA THIOESTERASE (AFU_ORTHOLOGUE AFUA_1G12060)"/>
    <property type="match status" value="1"/>
</dbReference>
<reference evidence="5 6" key="1">
    <citation type="submission" date="2024-04" db="EMBL/GenBank/DDBJ databases">
        <title>Phyllosticta paracitricarpa is synonymous to the EU quarantine fungus P. citricarpa based on phylogenomic analyses.</title>
        <authorList>
            <consortium name="Lawrence Berkeley National Laboratory"/>
            <person name="Van Ingen-Buijs V.A."/>
            <person name="Van Westerhoven A.C."/>
            <person name="Haridas S."/>
            <person name="Skiadas P."/>
            <person name="Martin F."/>
            <person name="Groenewald J.Z."/>
            <person name="Crous P.W."/>
            <person name="Seidl M.F."/>
        </authorList>
    </citation>
    <scope>NUCLEOTIDE SEQUENCE [LARGE SCALE GENOMIC DNA]</scope>
    <source>
        <strain evidence="5 6">CBS 123374</strain>
    </source>
</reference>
<comment type="caution">
    <text evidence="5">The sequence shown here is derived from an EMBL/GenBank/DDBJ whole genome shotgun (WGS) entry which is preliminary data.</text>
</comment>
<dbReference type="Pfam" id="PF13622">
    <property type="entry name" value="4HBT_3"/>
    <property type="match status" value="1"/>
</dbReference>
<dbReference type="InterPro" id="IPR042171">
    <property type="entry name" value="Acyl-CoA_hotdog"/>
</dbReference>
<evidence type="ECO:0000256" key="3">
    <source>
        <dbReference type="SAM" id="MobiDB-lite"/>
    </source>
</evidence>
<evidence type="ECO:0000256" key="2">
    <source>
        <dbReference type="ARBA" id="ARBA00022801"/>
    </source>
</evidence>
<keyword evidence="6" id="KW-1185">Reference proteome</keyword>
<dbReference type="InterPro" id="IPR029069">
    <property type="entry name" value="HotDog_dom_sf"/>
</dbReference>
<dbReference type="PANTHER" id="PTHR11066">
    <property type="entry name" value="ACYL-COA THIOESTERASE"/>
    <property type="match status" value="1"/>
</dbReference>
<protein>
    <submittedName>
        <fullName evidence="5">Thioesterase-like superfamily-domain-containing protein</fullName>
    </submittedName>
</protein>
<proteinExistence type="inferred from homology"/>
<accession>A0ABR1YEQ9</accession>